<sequence>MESAAIVGEKPLLTECQKGYQKIIEAARHQRDTEDKGVSTGLAWWQQHVANLTGNSKNAAETATKAANEALRQRRNMVNKLELPPVLQDARVSPIALLVAQSTSLNSYGFVFDKDKVYVAHAKVFFMQMLTALTISA</sequence>
<evidence type="ECO:0000313" key="1">
    <source>
        <dbReference type="EMBL" id="KAJ3835365.1"/>
    </source>
</evidence>
<name>A0AA38UB20_9AGAR</name>
<keyword evidence="2" id="KW-1185">Reference proteome</keyword>
<organism evidence="1 2">
    <name type="scientific">Lentinula raphanica</name>
    <dbReference type="NCBI Taxonomy" id="153919"/>
    <lineage>
        <taxon>Eukaryota</taxon>
        <taxon>Fungi</taxon>
        <taxon>Dikarya</taxon>
        <taxon>Basidiomycota</taxon>
        <taxon>Agaricomycotina</taxon>
        <taxon>Agaricomycetes</taxon>
        <taxon>Agaricomycetidae</taxon>
        <taxon>Agaricales</taxon>
        <taxon>Marasmiineae</taxon>
        <taxon>Omphalotaceae</taxon>
        <taxon>Lentinula</taxon>
    </lineage>
</organism>
<gene>
    <name evidence="1" type="ORF">F5878DRAFT_663926</name>
</gene>
<accession>A0AA38UB20</accession>
<reference evidence="1" key="1">
    <citation type="submission" date="2022-08" db="EMBL/GenBank/DDBJ databases">
        <authorList>
            <consortium name="DOE Joint Genome Institute"/>
            <person name="Min B."/>
            <person name="Riley R."/>
            <person name="Sierra-Patev S."/>
            <person name="Naranjo-Ortiz M."/>
            <person name="Looney B."/>
            <person name="Konkel Z."/>
            <person name="Slot J.C."/>
            <person name="Sakamoto Y."/>
            <person name="Steenwyk J.L."/>
            <person name="Rokas A."/>
            <person name="Carro J."/>
            <person name="Camarero S."/>
            <person name="Ferreira P."/>
            <person name="Molpeceres G."/>
            <person name="Ruiz-Duenas F.J."/>
            <person name="Serrano A."/>
            <person name="Henrissat B."/>
            <person name="Drula E."/>
            <person name="Hughes K.W."/>
            <person name="Mata J.L."/>
            <person name="Ishikawa N.K."/>
            <person name="Vargas-Isla R."/>
            <person name="Ushijima S."/>
            <person name="Smith C.A."/>
            <person name="Ahrendt S."/>
            <person name="Andreopoulos W."/>
            <person name="He G."/>
            <person name="Labutti K."/>
            <person name="Lipzen A."/>
            <person name="Ng V."/>
            <person name="Sandor L."/>
            <person name="Barry K."/>
            <person name="Martinez A.T."/>
            <person name="Xiao Y."/>
            <person name="Gibbons J.G."/>
            <person name="Terashima K."/>
            <person name="Hibbett D.S."/>
            <person name="Grigoriev I.V."/>
        </authorList>
    </citation>
    <scope>NUCLEOTIDE SEQUENCE</scope>
    <source>
        <strain evidence="1">TFB9207</strain>
    </source>
</reference>
<dbReference type="AlphaFoldDB" id="A0AA38UB20"/>
<protein>
    <submittedName>
        <fullName evidence="1">Uncharacterized protein</fullName>
    </submittedName>
</protein>
<dbReference type="Proteomes" id="UP001163846">
    <property type="component" value="Unassembled WGS sequence"/>
</dbReference>
<dbReference type="EMBL" id="MU806418">
    <property type="protein sequence ID" value="KAJ3835365.1"/>
    <property type="molecule type" value="Genomic_DNA"/>
</dbReference>
<comment type="caution">
    <text evidence="1">The sequence shown here is derived from an EMBL/GenBank/DDBJ whole genome shotgun (WGS) entry which is preliminary data.</text>
</comment>
<proteinExistence type="predicted"/>
<evidence type="ECO:0000313" key="2">
    <source>
        <dbReference type="Proteomes" id="UP001163846"/>
    </source>
</evidence>